<evidence type="ECO:0000256" key="6">
    <source>
        <dbReference type="ARBA" id="ARBA00023134"/>
    </source>
</evidence>
<dbReference type="NCBIfam" id="TIGR03594">
    <property type="entry name" value="GTPase_EngA"/>
    <property type="match status" value="1"/>
</dbReference>
<dbReference type="SUPFAM" id="SSF52540">
    <property type="entry name" value="P-loop containing nucleoside triphosphate hydrolases"/>
    <property type="match status" value="2"/>
</dbReference>
<evidence type="ECO:0000256" key="9">
    <source>
        <dbReference type="HAMAP-Rule" id="MF_00195"/>
    </source>
</evidence>
<dbReference type="RefSeq" id="WP_007049957.1">
    <property type="nucleotide sequence ID" value="NZ_CABKNJ010000001.1"/>
</dbReference>
<gene>
    <name evidence="9" type="primary">der</name>
    <name evidence="13" type="ORF">DW687_09780</name>
</gene>
<dbReference type="PANTHER" id="PTHR43834">
    <property type="entry name" value="GTPASE DER"/>
    <property type="match status" value="1"/>
</dbReference>
<comment type="caution">
    <text evidence="9">Lacks conserved residue(s) required for the propagation of feature annotation.</text>
</comment>
<name>A0A3E3DVP3_9FIRM</name>
<dbReference type="InterPro" id="IPR005225">
    <property type="entry name" value="Small_GTP-bd"/>
</dbReference>
<evidence type="ECO:0000256" key="10">
    <source>
        <dbReference type="PROSITE-ProRule" id="PRU01049"/>
    </source>
</evidence>
<dbReference type="PROSITE" id="PS51712">
    <property type="entry name" value="G_ENGA"/>
    <property type="match status" value="2"/>
</dbReference>
<dbReference type="InterPro" id="IPR032859">
    <property type="entry name" value="KH_dom-like"/>
</dbReference>
<protein>
    <recommendedName>
        <fullName evidence="2 9">GTPase Der</fullName>
    </recommendedName>
    <alternativeName>
        <fullName evidence="7 9">GTP-binding protein EngA</fullName>
    </alternativeName>
</protein>
<dbReference type="SMART" id="SM00382">
    <property type="entry name" value="AAA"/>
    <property type="match status" value="2"/>
</dbReference>
<dbReference type="InterPro" id="IPR003593">
    <property type="entry name" value="AAA+_ATPase"/>
</dbReference>
<dbReference type="NCBIfam" id="TIGR00231">
    <property type="entry name" value="small_GTP"/>
    <property type="match status" value="2"/>
</dbReference>
<dbReference type="Proteomes" id="UP000261212">
    <property type="component" value="Unassembled WGS sequence"/>
</dbReference>
<dbReference type="AlphaFoldDB" id="A0A3E3DVP3"/>
<dbReference type="GO" id="GO:0042254">
    <property type="term" value="P:ribosome biogenesis"/>
    <property type="evidence" value="ECO:0007669"/>
    <property type="project" value="UniProtKB-KW"/>
</dbReference>
<evidence type="ECO:0000313" key="14">
    <source>
        <dbReference type="Proteomes" id="UP000261212"/>
    </source>
</evidence>
<dbReference type="EMBL" id="QUSM01000006">
    <property type="protein sequence ID" value="RGD73320.1"/>
    <property type="molecule type" value="Genomic_DNA"/>
</dbReference>
<evidence type="ECO:0000256" key="1">
    <source>
        <dbReference type="ARBA" id="ARBA00008279"/>
    </source>
</evidence>
<evidence type="ECO:0000313" key="13">
    <source>
        <dbReference type="EMBL" id="RGD73320.1"/>
    </source>
</evidence>
<dbReference type="PIRSF" id="PIRSF006485">
    <property type="entry name" value="GTP-binding_EngA"/>
    <property type="match status" value="1"/>
</dbReference>
<accession>A0A3E3DVP3</accession>
<dbReference type="InterPro" id="IPR015946">
    <property type="entry name" value="KH_dom-like_a/b"/>
</dbReference>
<dbReference type="CDD" id="cd01894">
    <property type="entry name" value="EngA1"/>
    <property type="match status" value="1"/>
</dbReference>
<evidence type="ECO:0000256" key="3">
    <source>
        <dbReference type="ARBA" id="ARBA00022517"/>
    </source>
</evidence>
<dbReference type="FunFam" id="3.40.50.300:FF:000057">
    <property type="entry name" value="GTPase Der"/>
    <property type="match status" value="1"/>
</dbReference>
<comment type="subunit">
    <text evidence="9">Associates with the 50S ribosomal subunit.</text>
</comment>
<dbReference type="FunFam" id="3.40.50.300:FF:000040">
    <property type="entry name" value="GTPase Der"/>
    <property type="match status" value="1"/>
</dbReference>
<feature type="binding site" evidence="9">
    <location>
        <begin position="183"/>
        <end position="190"/>
    </location>
    <ligand>
        <name>GTP</name>
        <dbReference type="ChEBI" id="CHEBI:37565"/>
        <label>2</label>
    </ligand>
</feature>
<keyword evidence="4 11" id="KW-0677">Repeat</keyword>
<dbReference type="Gene3D" id="3.40.50.300">
    <property type="entry name" value="P-loop containing nucleotide triphosphate hydrolases"/>
    <property type="match status" value="2"/>
</dbReference>
<dbReference type="Gene3D" id="3.30.300.20">
    <property type="match status" value="1"/>
</dbReference>
<feature type="binding site" evidence="9">
    <location>
        <begin position="295"/>
        <end position="298"/>
    </location>
    <ligand>
        <name>GTP</name>
        <dbReference type="ChEBI" id="CHEBI:37565"/>
        <label>2</label>
    </ligand>
</feature>
<reference evidence="13 14" key="1">
    <citation type="submission" date="2018-08" db="EMBL/GenBank/DDBJ databases">
        <title>A genome reference for cultivated species of the human gut microbiota.</title>
        <authorList>
            <person name="Zou Y."/>
            <person name="Xue W."/>
            <person name="Luo G."/>
        </authorList>
    </citation>
    <scope>NUCLEOTIDE SEQUENCE [LARGE SCALE GENOMIC DNA]</scope>
    <source>
        <strain evidence="13 14">AM25-6</strain>
    </source>
</reference>
<dbReference type="GO" id="GO:0043022">
    <property type="term" value="F:ribosome binding"/>
    <property type="evidence" value="ECO:0007669"/>
    <property type="project" value="TreeGrafter"/>
</dbReference>
<evidence type="ECO:0000256" key="8">
    <source>
        <dbReference type="ARBA" id="ARBA00053470"/>
    </source>
</evidence>
<sequence length="439" mass="49242">MREPFVALIGRPNTGKSTLFNKISGKRISIVEDTPGVTRDRIITDTSWSGNSFFLIDTGGIEPKSDDVILKQMKRQANLAIDMADVIVLVVDGRAGVTASDREVATMIRKSGKPCVLAVNKIDSFDIDYLRYEFYDLALGEPIGISAEHALGFGDLLDEVVKHFPENKKGVEEEERTKIAVVGKPNAGKSSLVNTLLGENRVIVSNISGTTRDAIDTIFNYEGKNYTLIDTAGIRRKAKIYDDIEHYSTIRAIGAIERADICLLMIDAMEGVTDQDVKIAGLIKDRYKAVIIVINKWDLVEKETNTMKDMEKKVRSSLYFLDFAPILFISATEKKRTHKLMPLIEEVLTEYGKRITTGLLNEIMGDAVMMNNPPSKGTRRMKIFYTSQVSTAPPTFVIFVNDPELEQDAYSRYLTNKLREAFTFLGSPIKLIYRKKQEN</sequence>
<dbReference type="Pfam" id="PF14714">
    <property type="entry name" value="KH_dom-like"/>
    <property type="match status" value="1"/>
</dbReference>
<evidence type="ECO:0000256" key="5">
    <source>
        <dbReference type="ARBA" id="ARBA00022741"/>
    </source>
</evidence>
<comment type="similarity">
    <text evidence="1 9 10 11">Belongs to the TRAFAC class TrmE-Era-EngA-EngB-Septin-like GTPase superfamily. EngA (Der) GTPase family.</text>
</comment>
<comment type="caution">
    <text evidence="13">The sequence shown here is derived from an EMBL/GenBank/DDBJ whole genome shotgun (WGS) entry which is preliminary data.</text>
</comment>
<keyword evidence="6 9" id="KW-0342">GTP-binding</keyword>
<feature type="domain" description="EngA-type G" evidence="12">
    <location>
        <begin position="4"/>
        <end position="168"/>
    </location>
</feature>
<dbReference type="InterPro" id="IPR016484">
    <property type="entry name" value="GTPase_Der"/>
</dbReference>
<evidence type="ECO:0000256" key="2">
    <source>
        <dbReference type="ARBA" id="ARBA00020953"/>
    </source>
</evidence>
<evidence type="ECO:0000259" key="12">
    <source>
        <dbReference type="PROSITE" id="PS51712"/>
    </source>
</evidence>
<feature type="binding site" evidence="9">
    <location>
        <begin position="120"/>
        <end position="123"/>
    </location>
    <ligand>
        <name>GTP</name>
        <dbReference type="ChEBI" id="CHEBI:37565"/>
        <label>1</label>
    </ligand>
</feature>
<dbReference type="GO" id="GO:0005525">
    <property type="term" value="F:GTP binding"/>
    <property type="evidence" value="ECO:0007669"/>
    <property type="project" value="UniProtKB-UniRule"/>
</dbReference>
<evidence type="ECO:0000256" key="11">
    <source>
        <dbReference type="RuleBase" id="RU004481"/>
    </source>
</evidence>
<keyword evidence="5 9" id="KW-0547">Nucleotide-binding</keyword>
<dbReference type="PRINTS" id="PR00326">
    <property type="entry name" value="GTP1OBG"/>
</dbReference>
<evidence type="ECO:0000256" key="7">
    <source>
        <dbReference type="ARBA" id="ARBA00032345"/>
    </source>
</evidence>
<feature type="domain" description="EngA-type G" evidence="12">
    <location>
        <begin position="177"/>
        <end position="352"/>
    </location>
</feature>
<dbReference type="FunFam" id="3.30.300.20:FF:000004">
    <property type="entry name" value="GTPase Der"/>
    <property type="match status" value="1"/>
</dbReference>
<feature type="binding site" evidence="9">
    <location>
        <begin position="57"/>
        <end position="61"/>
    </location>
    <ligand>
        <name>GTP</name>
        <dbReference type="ChEBI" id="CHEBI:37565"/>
        <label>1</label>
    </ligand>
</feature>
<dbReference type="Pfam" id="PF01926">
    <property type="entry name" value="MMR_HSR1"/>
    <property type="match status" value="2"/>
</dbReference>
<dbReference type="InterPro" id="IPR031166">
    <property type="entry name" value="G_ENGA"/>
</dbReference>
<dbReference type="PANTHER" id="PTHR43834:SF6">
    <property type="entry name" value="GTPASE DER"/>
    <property type="match status" value="1"/>
</dbReference>
<feature type="binding site" evidence="9">
    <location>
        <begin position="230"/>
        <end position="234"/>
    </location>
    <ligand>
        <name>GTP</name>
        <dbReference type="ChEBI" id="CHEBI:37565"/>
        <label>2</label>
    </ligand>
</feature>
<keyword evidence="3 9" id="KW-0690">Ribosome biogenesis</keyword>
<dbReference type="InterPro" id="IPR027417">
    <property type="entry name" value="P-loop_NTPase"/>
</dbReference>
<evidence type="ECO:0000256" key="4">
    <source>
        <dbReference type="ARBA" id="ARBA00022737"/>
    </source>
</evidence>
<dbReference type="HAMAP" id="MF_00195">
    <property type="entry name" value="GTPase_Der"/>
    <property type="match status" value="1"/>
</dbReference>
<comment type="function">
    <text evidence="8 9 11">GTPase that plays an essential role in the late steps of ribosome biogenesis.</text>
</comment>
<dbReference type="InterPro" id="IPR006073">
    <property type="entry name" value="GTP-bd"/>
</dbReference>
<dbReference type="GeneID" id="98000295"/>
<organism evidence="13 14">
    <name type="scientific">Anaerofustis stercorihominis</name>
    <dbReference type="NCBI Taxonomy" id="214853"/>
    <lineage>
        <taxon>Bacteria</taxon>
        <taxon>Bacillati</taxon>
        <taxon>Bacillota</taxon>
        <taxon>Clostridia</taxon>
        <taxon>Eubacteriales</taxon>
        <taxon>Eubacteriaceae</taxon>
        <taxon>Anaerofustis</taxon>
    </lineage>
</organism>
<dbReference type="CDD" id="cd01895">
    <property type="entry name" value="EngA2"/>
    <property type="match status" value="1"/>
</dbReference>
<proteinExistence type="inferred from homology"/>